<evidence type="ECO:0000256" key="1">
    <source>
        <dbReference type="ARBA" id="ARBA00005495"/>
    </source>
</evidence>
<dbReference type="Gene3D" id="3.90.1590.10">
    <property type="entry name" value="glutathione-dependent formaldehyde- activating enzyme (gfa)"/>
    <property type="match status" value="2"/>
</dbReference>
<keyword evidence="3" id="KW-0862">Zinc</keyword>
<sequence>MATSTRTIKATCLCTAAAHEITLPASAFPLQGIFCHCDSDRHGTGCMSLGIAVLPPEYEPPSAWLTKLQPTVFSQRLKHYFCPICGTMMLVYLAHDHGEGGGGAHWDVCTGALEQLDGVVEFDCHEFLSDTRDGGFGDFLQNVNGKTISRWAGEPGGEQLPQYWRSAPLSTTTAKKPISSSASEEESLHAHCRCRGVEFWISRPNSQSSKGITSPWPDVLHPYHSPSPPDDDESPTWWLRANNTKYLAGTCACDSCRLATGQEHITWAFVPTPNISLDAAGSVPFARSFGTLKSYRSSKGVTRHFCGSCGATVFWDGDERPLLVDVAVGVLDAREGARAEGWLEWWTGRLSFREDAVGRAGGLTEGVEEGMRVWEAFGREGWCMRCVWVRVMRPRDGSA</sequence>
<evidence type="ECO:0000313" key="6">
    <source>
        <dbReference type="EMBL" id="KAK0984711.1"/>
    </source>
</evidence>
<feature type="domain" description="CENP-V/GFA" evidence="5">
    <location>
        <begin position="223"/>
        <end position="347"/>
    </location>
</feature>
<evidence type="ECO:0000259" key="5">
    <source>
        <dbReference type="PROSITE" id="PS51891"/>
    </source>
</evidence>
<comment type="similarity">
    <text evidence="1">Belongs to the Gfa family.</text>
</comment>
<keyword evidence="4" id="KW-0456">Lyase</keyword>
<dbReference type="PANTHER" id="PTHR33337">
    <property type="entry name" value="GFA DOMAIN-CONTAINING PROTEIN"/>
    <property type="match status" value="1"/>
</dbReference>
<name>A0AAN6KIS4_9PEZI</name>
<keyword evidence="7" id="KW-1185">Reference proteome</keyword>
<evidence type="ECO:0000256" key="2">
    <source>
        <dbReference type="ARBA" id="ARBA00022723"/>
    </source>
</evidence>
<accession>A0AAN6KIS4</accession>
<dbReference type="PANTHER" id="PTHR33337:SF40">
    <property type="entry name" value="CENP-V_GFA DOMAIN-CONTAINING PROTEIN-RELATED"/>
    <property type="match status" value="1"/>
</dbReference>
<dbReference type="Proteomes" id="UP001175353">
    <property type="component" value="Unassembled WGS sequence"/>
</dbReference>
<dbReference type="SUPFAM" id="SSF51316">
    <property type="entry name" value="Mss4-like"/>
    <property type="match status" value="2"/>
</dbReference>
<dbReference type="GO" id="GO:0046872">
    <property type="term" value="F:metal ion binding"/>
    <property type="evidence" value="ECO:0007669"/>
    <property type="project" value="UniProtKB-KW"/>
</dbReference>
<dbReference type="InterPro" id="IPR011057">
    <property type="entry name" value="Mss4-like_sf"/>
</dbReference>
<gene>
    <name evidence="6" type="ORF">LTR91_010746</name>
</gene>
<evidence type="ECO:0000256" key="3">
    <source>
        <dbReference type="ARBA" id="ARBA00022833"/>
    </source>
</evidence>
<feature type="domain" description="CENP-V/GFA" evidence="5">
    <location>
        <begin position="8"/>
        <end position="123"/>
    </location>
</feature>
<dbReference type="GO" id="GO:0016846">
    <property type="term" value="F:carbon-sulfur lyase activity"/>
    <property type="evidence" value="ECO:0007669"/>
    <property type="project" value="InterPro"/>
</dbReference>
<organism evidence="6 7">
    <name type="scientific">Friedmanniomyces endolithicus</name>
    <dbReference type="NCBI Taxonomy" id="329885"/>
    <lineage>
        <taxon>Eukaryota</taxon>
        <taxon>Fungi</taxon>
        <taxon>Dikarya</taxon>
        <taxon>Ascomycota</taxon>
        <taxon>Pezizomycotina</taxon>
        <taxon>Dothideomycetes</taxon>
        <taxon>Dothideomycetidae</taxon>
        <taxon>Mycosphaerellales</taxon>
        <taxon>Teratosphaeriaceae</taxon>
        <taxon>Friedmanniomyces</taxon>
    </lineage>
</organism>
<dbReference type="Pfam" id="PF04828">
    <property type="entry name" value="GFA"/>
    <property type="match status" value="2"/>
</dbReference>
<proteinExistence type="inferred from homology"/>
<dbReference type="PROSITE" id="PS51891">
    <property type="entry name" value="CENP_V_GFA"/>
    <property type="match status" value="2"/>
</dbReference>
<dbReference type="AlphaFoldDB" id="A0AAN6KIS4"/>
<reference evidence="6" key="1">
    <citation type="submission" date="2023-06" db="EMBL/GenBank/DDBJ databases">
        <title>Black Yeasts Isolated from many extreme environments.</title>
        <authorList>
            <person name="Coleine C."/>
            <person name="Stajich J.E."/>
            <person name="Selbmann L."/>
        </authorList>
    </citation>
    <scope>NUCLEOTIDE SEQUENCE</scope>
    <source>
        <strain evidence="6">CCFEE 5200</strain>
    </source>
</reference>
<dbReference type="EMBL" id="JAUJLE010000095">
    <property type="protein sequence ID" value="KAK0984711.1"/>
    <property type="molecule type" value="Genomic_DNA"/>
</dbReference>
<comment type="caution">
    <text evidence="6">The sequence shown here is derived from an EMBL/GenBank/DDBJ whole genome shotgun (WGS) entry which is preliminary data.</text>
</comment>
<evidence type="ECO:0000256" key="4">
    <source>
        <dbReference type="ARBA" id="ARBA00023239"/>
    </source>
</evidence>
<keyword evidence="2" id="KW-0479">Metal-binding</keyword>
<protein>
    <recommendedName>
        <fullName evidence="5">CENP-V/GFA domain-containing protein</fullName>
    </recommendedName>
</protein>
<dbReference type="InterPro" id="IPR006913">
    <property type="entry name" value="CENP-V/GFA"/>
</dbReference>
<evidence type="ECO:0000313" key="7">
    <source>
        <dbReference type="Proteomes" id="UP001175353"/>
    </source>
</evidence>